<reference evidence="2" key="2">
    <citation type="journal article" date="2024" name="Plant">
        <title>Genomic evolution and insights into agronomic trait innovations of Sesamum species.</title>
        <authorList>
            <person name="Miao H."/>
            <person name="Wang L."/>
            <person name="Qu L."/>
            <person name="Liu H."/>
            <person name="Sun Y."/>
            <person name="Le M."/>
            <person name="Wang Q."/>
            <person name="Wei S."/>
            <person name="Zheng Y."/>
            <person name="Lin W."/>
            <person name="Duan Y."/>
            <person name="Cao H."/>
            <person name="Xiong S."/>
            <person name="Wang X."/>
            <person name="Wei L."/>
            <person name="Li C."/>
            <person name="Ma Q."/>
            <person name="Ju M."/>
            <person name="Zhao R."/>
            <person name="Li G."/>
            <person name="Mu C."/>
            <person name="Tian Q."/>
            <person name="Mei H."/>
            <person name="Zhang T."/>
            <person name="Gao T."/>
            <person name="Zhang H."/>
        </authorList>
    </citation>
    <scope>NUCLEOTIDE SEQUENCE</scope>
    <source>
        <strain evidence="2">KEN1</strain>
    </source>
</reference>
<name>A0AAW2XNS3_9LAMI</name>
<feature type="region of interest" description="Disordered" evidence="1">
    <location>
        <begin position="1"/>
        <end position="52"/>
    </location>
</feature>
<gene>
    <name evidence="2" type="ORF">Slati_1327600</name>
</gene>
<accession>A0AAW2XNS3</accession>
<sequence>MAGSRKRKFRSRRMLCTAQEGRHPPPNNRELYSRGMARENTAQAEGEAQFQPNTIQEGEAHSIPLQRPNATAQQKEVHDKTSSTWDATHALEEVRDLHVGRHICPRREF</sequence>
<comment type="caution">
    <text evidence="2">The sequence shown here is derived from an EMBL/GenBank/DDBJ whole genome shotgun (WGS) entry which is preliminary data.</text>
</comment>
<reference evidence="2" key="1">
    <citation type="submission" date="2020-06" db="EMBL/GenBank/DDBJ databases">
        <authorList>
            <person name="Li T."/>
            <person name="Hu X."/>
            <person name="Zhang T."/>
            <person name="Song X."/>
            <person name="Zhang H."/>
            <person name="Dai N."/>
            <person name="Sheng W."/>
            <person name="Hou X."/>
            <person name="Wei L."/>
        </authorList>
    </citation>
    <scope>NUCLEOTIDE SEQUENCE</scope>
    <source>
        <strain evidence="2">KEN1</strain>
        <tissue evidence="2">Leaf</tissue>
    </source>
</reference>
<protein>
    <submittedName>
        <fullName evidence="2">Uncharacterized protein</fullName>
    </submittedName>
</protein>
<dbReference type="AlphaFoldDB" id="A0AAW2XNS3"/>
<feature type="compositionally biased region" description="Basic residues" evidence="1">
    <location>
        <begin position="1"/>
        <end position="13"/>
    </location>
</feature>
<evidence type="ECO:0000313" key="2">
    <source>
        <dbReference type="EMBL" id="KAL0453495.1"/>
    </source>
</evidence>
<dbReference type="EMBL" id="JACGWN010000004">
    <property type="protein sequence ID" value="KAL0453495.1"/>
    <property type="molecule type" value="Genomic_DNA"/>
</dbReference>
<proteinExistence type="predicted"/>
<organism evidence="2">
    <name type="scientific">Sesamum latifolium</name>
    <dbReference type="NCBI Taxonomy" id="2727402"/>
    <lineage>
        <taxon>Eukaryota</taxon>
        <taxon>Viridiplantae</taxon>
        <taxon>Streptophyta</taxon>
        <taxon>Embryophyta</taxon>
        <taxon>Tracheophyta</taxon>
        <taxon>Spermatophyta</taxon>
        <taxon>Magnoliopsida</taxon>
        <taxon>eudicotyledons</taxon>
        <taxon>Gunneridae</taxon>
        <taxon>Pentapetalae</taxon>
        <taxon>asterids</taxon>
        <taxon>lamiids</taxon>
        <taxon>Lamiales</taxon>
        <taxon>Pedaliaceae</taxon>
        <taxon>Sesamum</taxon>
    </lineage>
</organism>
<evidence type="ECO:0000256" key="1">
    <source>
        <dbReference type="SAM" id="MobiDB-lite"/>
    </source>
</evidence>